<evidence type="ECO:0000256" key="2">
    <source>
        <dbReference type="SAM" id="Phobius"/>
    </source>
</evidence>
<feature type="transmembrane region" description="Helical" evidence="2">
    <location>
        <begin position="232"/>
        <end position="252"/>
    </location>
</feature>
<dbReference type="OrthoDB" id="415821at2759"/>
<feature type="transmembrane region" description="Helical" evidence="2">
    <location>
        <begin position="133"/>
        <end position="154"/>
    </location>
</feature>
<keyword evidence="2" id="KW-0812">Transmembrane</keyword>
<feature type="transmembrane region" description="Helical" evidence="2">
    <location>
        <begin position="327"/>
        <end position="349"/>
    </location>
</feature>
<evidence type="ECO:0000256" key="1">
    <source>
        <dbReference type="SAM" id="Coils"/>
    </source>
</evidence>
<sequence length="692" mass="76324">MVTEGCCIAVEDDAMELAEAAPVLTPVDGPILVPQDGVSRVDFDMAIRRLELRMEQLERQLRAEQGNLKVPEPAVLTPILEENGAELPSPKNHFSAATEEDADFTHDSIQFGESIWSLPLVLDFSHFPLWDGIFSMLLLIVNLGMQAMFSGILLSDDFAGAGVQVEEERENARRWRIGIAHDWRYMDLSETSLVTRVCQSDGALILSTPQAELVDQINSFLGLGAEDFVPGFFQPGILLCLLCILHWSLCVYKEFRSVWLAFEAVLAIPRASRSITSQNRITSLSRSRLLVVLTSFVLRMAIASIMLVAGIQWLGRTTSITELMLNAVALNGIMDIDELLFAGFTPVSVQQAIRKLEPVKMKYSRYRSQFESFALFLLLLVTMLVPYLIYLEPLGSGMVSIKWEMCGKNQTFVVANNPANQQVIGYRTKATRDDQEPSLVEIAVEQHKFQESGPPKYIFFASSMKMFSADIDEDMNAAAARTPFCVETDALWPGTPFHEDPVVTSILHARLRSALVSLGQPPSITCDGVAHLCNMPDARLLRLMCGYTCGCTDPYSSSPWHRVQAAGCSVACTARALTILATQPCEDQPAGDAWEAFWDGYAPALSDHYGLNVSQADIWPAASSIANQLRVRGCPGLTNPELQLELITQTPWCQGHERLFRPLAWICPRSCGCFGTALGHCPASCVANASTD</sequence>
<gene>
    <name evidence="3" type="primary">VPS11</name>
    <name evidence="3" type="ORF">SNAT2548_LOCUS15296</name>
</gene>
<organism evidence="3 4">
    <name type="scientific">Symbiodinium natans</name>
    <dbReference type="NCBI Taxonomy" id="878477"/>
    <lineage>
        <taxon>Eukaryota</taxon>
        <taxon>Sar</taxon>
        <taxon>Alveolata</taxon>
        <taxon>Dinophyceae</taxon>
        <taxon>Suessiales</taxon>
        <taxon>Symbiodiniaceae</taxon>
        <taxon>Symbiodinium</taxon>
    </lineage>
</organism>
<protein>
    <submittedName>
        <fullName evidence="3">VPS11 protein</fullName>
    </submittedName>
</protein>
<dbReference type="EMBL" id="CAJNDS010001935">
    <property type="protein sequence ID" value="CAE7289940.1"/>
    <property type="molecule type" value="Genomic_DNA"/>
</dbReference>
<proteinExistence type="predicted"/>
<name>A0A812MX06_9DINO</name>
<keyword evidence="1" id="KW-0175">Coiled coil</keyword>
<dbReference type="AlphaFoldDB" id="A0A812MX06"/>
<comment type="caution">
    <text evidence="3">The sequence shown here is derived from an EMBL/GenBank/DDBJ whole genome shotgun (WGS) entry which is preliminary data.</text>
</comment>
<accession>A0A812MX06</accession>
<feature type="transmembrane region" description="Helical" evidence="2">
    <location>
        <begin position="289"/>
        <end position="315"/>
    </location>
</feature>
<dbReference type="Proteomes" id="UP000604046">
    <property type="component" value="Unassembled WGS sequence"/>
</dbReference>
<keyword evidence="2" id="KW-0472">Membrane</keyword>
<reference evidence="3" key="1">
    <citation type="submission" date="2021-02" db="EMBL/GenBank/DDBJ databases">
        <authorList>
            <person name="Dougan E. K."/>
            <person name="Rhodes N."/>
            <person name="Thang M."/>
            <person name="Chan C."/>
        </authorList>
    </citation>
    <scope>NUCLEOTIDE SEQUENCE</scope>
</reference>
<feature type="transmembrane region" description="Helical" evidence="2">
    <location>
        <begin position="370"/>
        <end position="390"/>
    </location>
</feature>
<feature type="coiled-coil region" evidence="1">
    <location>
        <begin position="40"/>
        <end position="67"/>
    </location>
</feature>
<keyword evidence="4" id="KW-1185">Reference proteome</keyword>
<evidence type="ECO:0000313" key="3">
    <source>
        <dbReference type="EMBL" id="CAE7289940.1"/>
    </source>
</evidence>
<evidence type="ECO:0000313" key="4">
    <source>
        <dbReference type="Proteomes" id="UP000604046"/>
    </source>
</evidence>
<keyword evidence="2" id="KW-1133">Transmembrane helix</keyword>